<dbReference type="Proteomes" id="UP001500218">
    <property type="component" value="Unassembled WGS sequence"/>
</dbReference>
<evidence type="ECO:0000313" key="3">
    <source>
        <dbReference type="Proteomes" id="UP001500218"/>
    </source>
</evidence>
<evidence type="ECO:0000256" key="1">
    <source>
        <dbReference type="SAM" id="Phobius"/>
    </source>
</evidence>
<evidence type="ECO:0008006" key="4">
    <source>
        <dbReference type="Google" id="ProtNLM"/>
    </source>
</evidence>
<accession>A0ABP4YPF9</accession>
<protein>
    <recommendedName>
        <fullName evidence="4">Integral membrane protein</fullName>
    </recommendedName>
</protein>
<keyword evidence="1" id="KW-1133">Transmembrane helix</keyword>
<proteinExistence type="predicted"/>
<comment type="caution">
    <text evidence="2">The sequence shown here is derived from an EMBL/GenBank/DDBJ whole genome shotgun (WGS) entry which is preliminary data.</text>
</comment>
<feature type="transmembrane region" description="Helical" evidence="1">
    <location>
        <begin position="200"/>
        <end position="223"/>
    </location>
</feature>
<feature type="transmembrane region" description="Helical" evidence="1">
    <location>
        <begin position="235"/>
        <end position="254"/>
    </location>
</feature>
<keyword evidence="3" id="KW-1185">Reference proteome</keyword>
<gene>
    <name evidence="2" type="ORF">GCM10009682_42810</name>
</gene>
<evidence type="ECO:0000313" key="2">
    <source>
        <dbReference type="EMBL" id="GAA1817444.1"/>
    </source>
</evidence>
<name>A0ABP4YPF9_9ACTN</name>
<keyword evidence="1" id="KW-0812">Transmembrane</keyword>
<keyword evidence="1" id="KW-0472">Membrane</keyword>
<organism evidence="2 3">
    <name type="scientific">Luedemannella flava</name>
    <dbReference type="NCBI Taxonomy" id="349316"/>
    <lineage>
        <taxon>Bacteria</taxon>
        <taxon>Bacillati</taxon>
        <taxon>Actinomycetota</taxon>
        <taxon>Actinomycetes</taxon>
        <taxon>Micromonosporales</taxon>
        <taxon>Micromonosporaceae</taxon>
        <taxon>Luedemannella</taxon>
    </lineage>
</organism>
<reference evidence="3" key="1">
    <citation type="journal article" date="2019" name="Int. J. Syst. Evol. Microbiol.">
        <title>The Global Catalogue of Microorganisms (GCM) 10K type strain sequencing project: providing services to taxonomists for standard genome sequencing and annotation.</title>
        <authorList>
            <consortium name="The Broad Institute Genomics Platform"/>
            <consortium name="The Broad Institute Genome Sequencing Center for Infectious Disease"/>
            <person name="Wu L."/>
            <person name="Ma J."/>
        </authorList>
    </citation>
    <scope>NUCLEOTIDE SEQUENCE [LARGE SCALE GENOMIC DNA]</scope>
    <source>
        <strain evidence="3">JCM 13250</strain>
    </source>
</reference>
<sequence length="331" mass="34734">MVTVTNPGIVTTTSTPQRLRRLRVGIVSALVLALVGAVSTFLVAHSAAVSVQSAVVPAQAAIADTWNLLHRVDVALSTCTTDPAAQRGRTDCAVVLANGEYHGQIAIAVQNLAVLAGLAVGDRADRQVIQVVQGLLIDHLGLVEQAHFHLGQGHALLAEAYLRYAGNLLRGSIHDQLLDFVGRIGAELARQRQTHDNAPALALLWLVPLLVAVGLLLGGQVWLTKRFNRWLNVPLATASVGLVALGVVAARPLWAGAALAESTDGVRALLDAGLPPSAPALGPDDHLVAVAATAARSFNLEYVMPVLAIVCLALVIVGFQRRLDEYGTRSG</sequence>
<feature type="transmembrane region" description="Helical" evidence="1">
    <location>
        <begin position="24"/>
        <end position="44"/>
    </location>
</feature>
<feature type="transmembrane region" description="Helical" evidence="1">
    <location>
        <begin position="302"/>
        <end position="319"/>
    </location>
</feature>
<dbReference type="EMBL" id="BAAALT010000149">
    <property type="protein sequence ID" value="GAA1817444.1"/>
    <property type="molecule type" value="Genomic_DNA"/>
</dbReference>